<name>A0A1A9F461_9GAMM</name>
<gene>
    <name evidence="1" type="ORF">A8C75_21855</name>
</gene>
<sequence length="174" mass="19767">MKLHNDLWDYALQLYAKPGVESACLQLQQEWSLGVNRLLFCCWLATEGRALQAEQLSTCEASQWQHSTTEPLRLLRYRVRAQRQHEPELELCYQALRQAELAAEQVELAWLFALGRDWPVVASVACEDLLLQNIGQYLCCEGIEPEPGLLAVLQVLVQAAAGPVPARRVLQLQW</sequence>
<dbReference type="NCBIfam" id="TIGR02444">
    <property type="entry name" value="TIGR02444 family protein"/>
    <property type="match status" value="1"/>
</dbReference>
<protein>
    <submittedName>
        <fullName evidence="1">TIGR02444 family protein</fullName>
    </submittedName>
</protein>
<proteinExistence type="predicted"/>
<dbReference type="Pfam" id="PF09523">
    <property type="entry name" value="DUF2390"/>
    <property type="match status" value="1"/>
</dbReference>
<dbReference type="InterPro" id="IPR012659">
    <property type="entry name" value="CHP02444"/>
</dbReference>
<dbReference type="RefSeq" id="WP_067386539.1">
    <property type="nucleotide sequence ID" value="NZ_CP015839.1"/>
</dbReference>
<organism evidence="1 2">
    <name type="scientific">Marinobacterium aestuarii</name>
    <dbReference type="NCBI Taxonomy" id="1821621"/>
    <lineage>
        <taxon>Bacteria</taxon>
        <taxon>Pseudomonadati</taxon>
        <taxon>Pseudomonadota</taxon>
        <taxon>Gammaproteobacteria</taxon>
        <taxon>Oceanospirillales</taxon>
        <taxon>Oceanospirillaceae</taxon>
        <taxon>Marinobacterium</taxon>
    </lineage>
</organism>
<dbReference type="STRING" id="1821621.A8C75_21855"/>
<reference evidence="2" key="1">
    <citation type="submission" date="2016-05" db="EMBL/GenBank/DDBJ databases">
        <authorList>
            <person name="Baek K."/>
            <person name="Yang S.-J."/>
        </authorList>
    </citation>
    <scope>NUCLEOTIDE SEQUENCE [LARGE SCALE GENOMIC DNA]</scope>
    <source>
        <strain evidence="2">ST58-10</strain>
    </source>
</reference>
<keyword evidence="2" id="KW-1185">Reference proteome</keyword>
<accession>A0A1A9F461</accession>
<dbReference type="OrthoDB" id="5795846at2"/>
<evidence type="ECO:0000313" key="1">
    <source>
        <dbReference type="EMBL" id="ANG64862.1"/>
    </source>
</evidence>
<dbReference type="EMBL" id="CP015839">
    <property type="protein sequence ID" value="ANG64862.1"/>
    <property type="molecule type" value="Genomic_DNA"/>
</dbReference>
<evidence type="ECO:0000313" key="2">
    <source>
        <dbReference type="Proteomes" id="UP000078070"/>
    </source>
</evidence>
<dbReference type="Proteomes" id="UP000078070">
    <property type="component" value="Chromosome"/>
</dbReference>
<dbReference type="AlphaFoldDB" id="A0A1A9F461"/>
<reference evidence="1 2" key="2">
    <citation type="journal article" date="2018" name="Int. J. Syst. Evol. Microbiol.">
        <title>Marinobacterium aestuarii sp. nov., a benzene-degrading marine bacterium isolated from estuary sediment.</title>
        <authorList>
            <person name="Bae S.S."/>
            <person name="Jung J."/>
            <person name="Chung D."/>
            <person name="Baek K."/>
        </authorList>
    </citation>
    <scope>NUCLEOTIDE SEQUENCE [LARGE SCALE GENOMIC DNA]</scope>
    <source>
        <strain evidence="1 2">ST58-10</strain>
    </source>
</reference>
<dbReference type="KEGG" id="mars:A8C75_21855"/>